<dbReference type="PANTHER" id="PTHR46847">
    <property type="entry name" value="D-ALLOSE-BINDING PERIPLASMIC PROTEIN-RELATED"/>
    <property type="match status" value="1"/>
</dbReference>
<dbReference type="PROSITE" id="PS51257">
    <property type="entry name" value="PROKAR_LIPOPROTEIN"/>
    <property type="match status" value="1"/>
</dbReference>
<accession>A0ABR7IBK6</accession>
<comment type="subcellular location">
    <subcellularLocation>
        <location evidence="1">Cell envelope</location>
    </subcellularLocation>
</comment>
<organism evidence="6 7">
    <name type="scientific">Roseburia yibonii</name>
    <dbReference type="NCBI Taxonomy" id="2763063"/>
    <lineage>
        <taxon>Bacteria</taxon>
        <taxon>Bacillati</taxon>
        <taxon>Bacillota</taxon>
        <taxon>Clostridia</taxon>
        <taxon>Lachnospirales</taxon>
        <taxon>Lachnospiraceae</taxon>
        <taxon>Roseburia</taxon>
    </lineage>
</organism>
<sequence>MKKKLGILMAAVIFALTAFAGCGNSSSASSGNNGIKILLSLNEMDDFRQTLVDGATAAAAEQGIQLDVKDAEGSIENQSAFIKSAESDGYDAIICSPVSIDTVVALKANAGNLPIVFINSCPDEKYLEADKYIYVGSDEKVAGQYQAEYVLDALSDKSELNVVILKGPKAHSATIGRTKGAKETLEASGKTINYVFDDYANWDQDTAADLFKVFLNTGVTPDCVICNNDSMALGIIDACKEENIDLDKLPVLGIDATANGCEAIENGDMAFTVYQSGKGQGTAAVEAAAHLANGESVGSMDGVTDDGKYVWVPFEKVDKSNVSDYK</sequence>
<comment type="similarity">
    <text evidence="2">Belongs to the bacterial solute-binding protein 2 family.</text>
</comment>
<name>A0ABR7IBK6_9FIRM</name>
<proteinExistence type="inferred from homology"/>
<evidence type="ECO:0000259" key="5">
    <source>
        <dbReference type="Pfam" id="PF13407"/>
    </source>
</evidence>
<dbReference type="SUPFAM" id="SSF53822">
    <property type="entry name" value="Periplasmic binding protein-like I"/>
    <property type="match status" value="1"/>
</dbReference>
<dbReference type="EMBL" id="JACOQH010000007">
    <property type="protein sequence ID" value="MBC5754331.1"/>
    <property type="molecule type" value="Genomic_DNA"/>
</dbReference>
<evidence type="ECO:0000313" key="7">
    <source>
        <dbReference type="Proteomes" id="UP000621540"/>
    </source>
</evidence>
<comment type="caution">
    <text evidence="6">The sequence shown here is derived from an EMBL/GenBank/DDBJ whole genome shotgun (WGS) entry which is preliminary data.</text>
</comment>
<feature type="signal peptide" evidence="4">
    <location>
        <begin position="1"/>
        <end position="20"/>
    </location>
</feature>
<dbReference type="Gene3D" id="3.40.50.2300">
    <property type="match status" value="2"/>
</dbReference>
<gene>
    <name evidence="6" type="ORF">H8Z76_09980</name>
</gene>
<protein>
    <submittedName>
        <fullName evidence="6">Sugar ABC transporter substrate-binding protein</fullName>
    </submittedName>
</protein>
<keyword evidence="7" id="KW-1185">Reference proteome</keyword>
<evidence type="ECO:0000256" key="1">
    <source>
        <dbReference type="ARBA" id="ARBA00004196"/>
    </source>
</evidence>
<dbReference type="Pfam" id="PF13407">
    <property type="entry name" value="Peripla_BP_4"/>
    <property type="match status" value="1"/>
</dbReference>
<keyword evidence="3 4" id="KW-0732">Signal</keyword>
<dbReference type="Proteomes" id="UP000621540">
    <property type="component" value="Unassembled WGS sequence"/>
</dbReference>
<reference evidence="6 7" key="1">
    <citation type="submission" date="2020-08" db="EMBL/GenBank/DDBJ databases">
        <title>Genome public.</title>
        <authorList>
            <person name="Liu C."/>
            <person name="Sun Q."/>
        </authorList>
    </citation>
    <scope>NUCLEOTIDE SEQUENCE [LARGE SCALE GENOMIC DNA]</scope>
    <source>
        <strain evidence="6 7">BX0805</strain>
    </source>
</reference>
<feature type="domain" description="Periplasmic binding protein" evidence="5">
    <location>
        <begin position="45"/>
        <end position="295"/>
    </location>
</feature>
<evidence type="ECO:0000313" key="6">
    <source>
        <dbReference type="EMBL" id="MBC5754331.1"/>
    </source>
</evidence>
<evidence type="ECO:0000256" key="2">
    <source>
        <dbReference type="ARBA" id="ARBA00007639"/>
    </source>
</evidence>
<feature type="chain" id="PRO_5047445185" evidence="4">
    <location>
        <begin position="21"/>
        <end position="326"/>
    </location>
</feature>
<dbReference type="InterPro" id="IPR025997">
    <property type="entry name" value="SBP_2_dom"/>
</dbReference>
<dbReference type="PANTHER" id="PTHR46847:SF1">
    <property type="entry name" value="D-ALLOSE-BINDING PERIPLASMIC PROTEIN-RELATED"/>
    <property type="match status" value="1"/>
</dbReference>
<dbReference type="RefSeq" id="WP_022514293.1">
    <property type="nucleotide sequence ID" value="NZ_JACOQH010000007.1"/>
</dbReference>
<evidence type="ECO:0000256" key="4">
    <source>
        <dbReference type="SAM" id="SignalP"/>
    </source>
</evidence>
<evidence type="ECO:0000256" key="3">
    <source>
        <dbReference type="ARBA" id="ARBA00022729"/>
    </source>
</evidence>
<dbReference type="InterPro" id="IPR028082">
    <property type="entry name" value="Peripla_BP_I"/>
</dbReference>
<dbReference type="CDD" id="cd01536">
    <property type="entry name" value="PBP1_ABC_sugar_binding-like"/>
    <property type="match status" value="1"/>
</dbReference>